<keyword evidence="5" id="KW-0812">Transmembrane</keyword>
<dbReference type="InterPro" id="IPR003660">
    <property type="entry name" value="HAMP_dom"/>
</dbReference>
<dbReference type="GO" id="GO:0016020">
    <property type="term" value="C:membrane"/>
    <property type="evidence" value="ECO:0007669"/>
    <property type="project" value="InterPro"/>
</dbReference>
<feature type="compositionally biased region" description="Polar residues" evidence="4">
    <location>
        <begin position="663"/>
        <end position="676"/>
    </location>
</feature>
<dbReference type="SMART" id="SM00304">
    <property type="entry name" value="HAMP"/>
    <property type="match status" value="1"/>
</dbReference>
<keyword evidence="5" id="KW-0472">Membrane</keyword>
<dbReference type="eggNOG" id="COG0840">
    <property type="taxonomic scope" value="Bacteria"/>
</dbReference>
<evidence type="ECO:0000313" key="9">
    <source>
        <dbReference type="Proteomes" id="UP000006546"/>
    </source>
</evidence>
<dbReference type="SMART" id="SM00283">
    <property type="entry name" value="MA"/>
    <property type="match status" value="1"/>
</dbReference>
<dbReference type="OrthoDB" id="319733at2"/>
<feature type="transmembrane region" description="Helical" evidence="5">
    <location>
        <begin position="12"/>
        <end position="33"/>
    </location>
</feature>
<evidence type="ECO:0000256" key="2">
    <source>
        <dbReference type="ARBA" id="ARBA00029447"/>
    </source>
</evidence>
<accession>F4LPK7</accession>
<comment type="similarity">
    <text evidence="2">Belongs to the methyl-accepting chemotaxis (MCP) protein family.</text>
</comment>
<dbReference type="HOGENOM" id="CLU_000445_107_18_12"/>
<feature type="compositionally biased region" description="Basic and acidic residues" evidence="4">
    <location>
        <begin position="628"/>
        <end position="639"/>
    </location>
</feature>
<feature type="compositionally biased region" description="Acidic residues" evidence="4">
    <location>
        <begin position="640"/>
        <end position="662"/>
    </location>
</feature>
<evidence type="ECO:0000256" key="3">
    <source>
        <dbReference type="PROSITE-ProRule" id="PRU00284"/>
    </source>
</evidence>
<feature type="transmembrane region" description="Helical" evidence="5">
    <location>
        <begin position="204"/>
        <end position="224"/>
    </location>
</feature>
<organism evidence="8 9">
    <name type="scientific">Treponema brennaborense (strain DSM 12168 / CIP 105900 / DD5/3)</name>
    <dbReference type="NCBI Taxonomy" id="906968"/>
    <lineage>
        <taxon>Bacteria</taxon>
        <taxon>Pseudomonadati</taxon>
        <taxon>Spirochaetota</taxon>
        <taxon>Spirochaetia</taxon>
        <taxon>Spirochaetales</taxon>
        <taxon>Treponemataceae</taxon>
        <taxon>Treponema</taxon>
    </lineage>
</organism>
<feature type="domain" description="Methyl-accepting transducer" evidence="6">
    <location>
        <begin position="328"/>
        <end position="550"/>
    </location>
</feature>
<dbReference type="Gene3D" id="6.10.340.10">
    <property type="match status" value="1"/>
</dbReference>
<dbReference type="KEGG" id="tbe:Trebr_0575"/>
<protein>
    <submittedName>
        <fullName evidence="8">Methyl-accepting chemotaxis sensory transducer</fullName>
    </submittedName>
</protein>
<dbReference type="InterPro" id="IPR004089">
    <property type="entry name" value="MCPsignal_dom"/>
</dbReference>
<dbReference type="RefSeq" id="WP_013757737.1">
    <property type="nucleotide sequence ID" value="NC_015500.1"/>
</dbReference>
<proteinExistence type="inferred from homology"/>
<name>F4LPK7_TREBD</name>
<dbReference type="STRING" id="906968.Trebr_0575"/>
<gene>
    <name evidence="8" type="ordered locus">Trebr_0575</name>
</gene>
<dbReference type="PROSITE" id="PS50111">
    <property type="entry name" value="CHEMOTAXIS_TRANSDUC_2"/>
    <property type="match status" value="1"/>
</dbReference>
<sequence>MKLNAKFSFTVSALALVSIGIMIFMLTGVSSLMKIKDFELDLMRIQNTFQQTMGYSDKTTSRGVNIDTIYSEWEKLTGEVAVSIQGILESSTRKALPAVTNKKIDSLNELWKMVDAPFKDVGLLYKELSEMPLQPSFKLSISSTGFSTALSTNSTGESSFQIEFTLHQLRQKTQSIQTICDTFSSLVETIRTEITADINRQYLLFYRTVILVTVLASVTALFFATRITRRITKRIRRIQDMTGKLSLKDFSVRMEASGNDEICNLTGDLNNTVSILNDFLITVKKTAADADAAGRSINNSAASTAAATHQIDSNIESLNVQVEKLSAAVTRSIKSLNQMIEISAMLLSDNNRQTTAINASQQAVGTMAEHLDTIAQMAEDKTQSAHEIQRYVLDGDEKISSTHTLLQEINGQLDEIAEIVTIINDIAEQTNILSMNAAIESAHAGESGKGFGVVAEEIRVLAESTGDNATRISSSLYAIISKVKDANDTSKSAADAFAKVSESTHDMVVSLTEITDGIKNIDGNMHQVTGKNTELSNASQQINKSCDNLSAQQNVVSNEMAAMSTVFKQVEAGIHEIKIGTADIVKKMLDINAMSSDSCTRMEKLDNILSEFTTVDYSVHIDKEALRKASEEIPEKEAEPELLEEIPEEAPEPETPAADETENGQFETVSASEFGL</sequence>
<dbReference type="PANTHER" id="PTHR32089:SF112">
    <property type="entry name" value="LYSOZYME-LIKE PROTEIN-RELATED"/>
    <property type="match status" value="1"/>
</dbReference>
<evidence type="ECO:0000259" key="6">
    <source>
        <dbReference type="PROSITE" id="PS50111"/>
    </source>
</evidence>
<dbReference type="Gene3D" id="1.10.287.950">
    <property type="entry name" value="Methyl-accepting chemotaxis protein"/>
    <property type="match status" value="1"/>
</dbReference>
<evidence type="ECO:0000256" key="4">
    <source>
        <dbReference type="SAM" id="MobiDB-lite"/>
    </source>
</evidence>
<evidence type="ECO:0000313" key="8">
    <source>
        <dbReference type="EMBL" id="AEE16018.1"/>
    </source>
</evidence>
<keyword evidence="9" id="KW-1185">Reference proteome</keyword>
<reference evidence="9" key="1">
    <citation type="submission" date="2011-04" db="EMBL/GenBank/DDBJ databases">
        <title>The complete genome of Treponema brennaborense DSM 12168.</title>
        <authorList>
            <person name="Lucas S."/>
            <person name="Han J."/>
            <person name="Lapidus A."/>
            <person name="Bruce D."/>
            <person name="Goodwin L."/>
            <person name="Pitluck S."/>
            <person name="Peters L."/>
            <person name="Kyrpides N."/>
            <person name="Mavromatis K."/>
            <person name="Ivanova N."/>
            <person name="Mikhailova N."/>
            <person name="Pagani I."/>
            <person name="Teshima H."/>
            <person name="Detter J.C."/>
            <person name="Tapia R."/>
            <person name="Han C."/>
            <person name="Land M."/>
            <person name="Hauser L."/>
            <person name="Markowitz V."/>
            <person name="Cheng J.-F."/>
            <person name="Hugenholtz P."/>
            <person name="Woyke T."/>
            <person name="Wu D."/>
            <person name="Gronow S."/>
            <person name="Wellnitz S."/>
            <person name="Brambilla E."/>
            <person name="Klenk H.-P."/>
            <person name="Eisen J.A."/>
        </authorList>
    </citation>
    <scope>NUCLEOTIDE SEQUENCE [LARGE SCALE GENOMIC DNA]</scope>
    <source>
        <strain evidence="9">DSM 12168 / CIP 105900 / DD5/3</strain>
    </source>
</reference>
<feature type="region of interest" description="Disordered" evidence="4">
    <location>
        <begin position="628"/>
        <end position="676"/>
    </location>
</feature>
<dbReference type="AlphaFoldDB" id="F4LPK7"/>
<keyword evidence="5" id="KW-1133">Transmembrane helix</keyword>
<dbReference type="Proteomes" id="UP000006546">
    <property type="component" value="Chromosome"/>
</dbReference>
<dbReference type="SUPFAM" id="SSF58104">
    <property type="entry name" value="Methyl-accepting chemotaxis protein (MCP) signaling domain"/>
    <property type="match status" value="1"/>
</dbReference>
<dbReference type="PROSITE" id="PS50885">
    <property type="entry name" value="HAMP"/>
    <property type="match status" value="1"/>
</dbReference>
<feature type="domain" description="HAMP" evidence="7">
    <location>
        <begin position="229"/>
        <end position="281"/>
    </location>
</feature>
<dbReference type="EMBL" id="CP002696">
    <property type="protein sequence ID" value="AEE16018.1"/>
    <property type="molecule type" value="Genomic_DNA"/>
</dbReference>
<dbReference type="PANTHER" id="PTHR32089">
    <property type="entry name" value="METHYL-ACCEPTING CHEMOTAXIS PROTEIN MCPB"/>
    <property type="match status" value="1"/>
</dbReference>
<evidence type="ECO:0000256" key="5">
    <source>
        <dbReference type="SAM" id="Phobius"/>
    </source>
</evidence>
<keyword evidence="1 3" id="KW-0807">Transducer</keyword>
<dbReference type="Pfam" id="PF00672">
    <property type="entry name" value="HAMP"/>
    <property type="match status" value="1"/>
</dbReference>
<evidence type="ECO:0000259" key="7">
    <source>
        <dbReference type="PROSITE" id="PS50885"/>
    </source>
</evidence>
<evidence type="ECO:0000256" key="1">
    <source>
        <dbReference type="ARBA" id="ARBA00023224"/>
    </source>
</evidence>
<dbReference type="Pfam" id="PF00015">
    <property type="entry name" value="MCPsignal"/>
    <property type="match status" value="1"/>
</dbReference>
<dbReference type="GO" id="GO:0007165">
    <property type="term" value="P:signal transduction"/>
    <property type="evidence" value="ECO:0007669"/>
    <property type="project" value="UniProtKB-KW"/>
</dbReference>